<proteinExistence type="predicted"/>
<dbReference type="PROSITE" id="PS50893">
    <property type="entry name" value="ABC_TRANSPORTER_2"/>
    <property type="match status" value="1"/>
</dbReference>
<evidence type="ECO:0000256" key="5">
    <source>
        <dbReference type="ARBA" id="ARBA00022967"/>
    </source>
</evidence>
<dbReference type="InterPro" id="IPR003439">
    <property type="entry name" value="ABC_transporter-like_ATP-bd"/>
</dbReference>
<keyword evidence="6" id="KW-0472">Membrane</keyword>
<dbReference type="AlphaFoldDB" id="M4QA98"/>
<dbReference type="GO" id="GO:0005524">
    <property type="term" value="F:ATP binding"/>
    <property type="evidence" value="ECO:0007669"/>
    <property type="project" value="UniProtKB-KW"/>
</dbReference>
<dbReference type="PANTHER" id="PTHR43499:SF1">
    <property type="entry name" value="ABC TRANSPORTER I FAMILY MEMBER 1"/>
    <property type="match status" value="1"/>
</dbReference>
<evidence type="ECO:0000256" key="2">
    <source>
        <dbReference type="ARBA" id="ARBA00022741"/>
    </source>
</evidence>
<evidence type="ECO:0000256" key="4">
    <source>
        <dbReference type="ARBA" id="ARBA00022840"/>
    </source>
</evidence>
<organism evidence="8">
    <name type="scientific">Reclinomonas americana ATCC 50633</name>
    <dbReference type="NCBI Taxonomy" id="1295593"/>
    <lineage>
        <taxon>Eukaryota</taxon>
        <taxon>Discoba</taxon>
        <taxon>Jakobida</taxon>
        <taxon>Histionina</taxon>
        <taxon>Histionidae</taxon>
        <taxon>Reclinomonas</taxon>
    </lineage>
</organism>
<dbReference type="GO" id="GO:0016887">
    <property type="term" value="F:ATP hydrolysis activity"/>
    <property type="evidence" value="ECO:0007669"/>
    <property type="project" value="InterPro"/>
</dbReference>
<keyword evidence="2" id="KW-0547">Nucleotide-binding</keyword>
<evidence type="ECO:0000256" key="1">
    <source>
        <dbReference type="ARBA" id="ARBA00022448"/>
    </source>
</evidence>
<dbReference type="PROSITE" id="PS00211">
    <property type="entry name" value="ABC_TRANSPORTER_1"/>
    <property type="match status" value="1"/>
</dbReference>
<keyword evidence="8" id="KW-0496">Mitochondrion</keyword>
<evidence type="ECO:0000259" key="7">
    <source>
        <dbReference type="PROSITE" id="PS50893"/>
    </source>
</evidence>
<dbReference type="PANTHER" id="PTHR43499">
    <property type="entry name" value="ABC TRANSPORTER I FAMILY MEMBER 1"/>
    <property type="match status" value="1"/>
</dbReference>
<dbReference type="NCBIfam" id="TIGR01189">
    <property type="entry name" value="ccmA"/>
    <property type="match status" value="1"/>
</dbReference>
<evidence type="ECO:0000256" key="6">
    <source>
        <dbReference type="ARBA" id="ARBA00023136"/>
    </source>
</evidence>
<dbReference type="Gene3D" id="3.40.50.300">
    <property type="entry name" value="P-loop containing nucleotide triphosphate hydrolases"/>
    <property type="match status" value="1"/>
</dbReference>
<keyword evidence="3" id="KW-0201">Cytochrome c-type biogenesis</keyword>
<dbReference type="SMART" id="SM00382">
    <property type="entry name" value="AAA"/>
    <property type="match status" value="1"/>
</dbReference>
<reference evidence="8" key="1">
    <citation type="journal article" date="2013" name="Genome Biol. Evol.">
        <title>Strikingly bacteria-like and gene-rich mitochondrial genomes throughout jakobid protists.</title>
        <authorList>
            <person name="Burger G."/>
            <person name="Gray M.W."/>
            <person name="Forget L."/>
            <person name="Lang B.F."/>
        </authorList>
    </citation>
    <scope>NUCLEOTIDE SEQUENCE</scope>
    <source>
        <strain evidence="8">ATCC 50633</strain>
    </source>
</reference>
<protein>
    <submittedName>
        <fullName evidence="8">ABC transporter ATP-binding subunit</fullName>
    </submittedName>
</protein>
<keyword evidence="4 8" id="KW-0067">ATP-binding</keyword>
<geneLocation type="mitochondrion" evidence="8"/>
<feature type="domain" description="ABC transporter" evidence="7">
    <location>
        <begin position="9"/>
        <end position="211"/>
    </location>
</feature>
<evidence type="ECO:0000313" key="8">
    <source>
        <dbReference type="EMBL" id="AGH24302.1"/>
    </source>
</evidence>
<dbReference type="GO" id="GO:0017004">
    <property type="term" value="P:cytochrome complex assembly"/>
    <property type="evidence" value="ECO:0007669"/>
    <property type="project" value="UniProtKB-KW"/>
</dbReference>
<dbReference type="InterPro" id="IPR017871">
    <property type="entry name" value="ABC_transporter-like_CS"/>
</dbReference>
<evidence type="ECO:0000256" key="3">
    <source>
        <dbReference type="ARBA" id="ARBA00022748"/>
    </source>
</evidence>
<accession>M4QA98</accession>
<dbReference type="Pfam" id="PF00005">
    <property type="entry name" value="ABC_tran"/>
    <property type="match status" value="1"/>
</dbReference>
<keyword evidence="1" id="KW-0813">Transport</keyword>
<dbReference type="InterPro" id="IPR005895">
    <property type="entry name" value="ABC_transptr_haem_export_CcmA"/>
</dbReference>
<keyword evidence="5" id="KW-1278">Translocase</keyword>
<gene>
    <name evidence="8" type="primary">ccmA</name>
</gene>
<dbReference type="GO" id="GO:0022857">
    <property type="term" value="F:transmembrane transporter activity"/>
    <property type="evidence" value="ECO:0007669"/>
    <property type="project" value="InterPro"/>
</dbReference>
<dbReference type="EMBL" id="KC353356">
    <property type="protein sequence ID" value="AGH24302.1"/>
    <property type="molecule type" value="Genomic_DNA"/>
</dbReference>
<dbReference type="InterPro" id="IPR027417">
    <property type="entry name" value="P-loop_NTPase"/>
</dbReference>
<sequence>MHLDIIQSIQIHNLTGIRSNKVIFKNINFTLCKGNYLVIQGPNGSGKTTLLKMISGLIQKSKGDILINELKISENSLKNKLFYMDSTPSFKEDLTLIDFLIYWSTLYNGLRNISYEYIKISLFKMGLSNLQNKTISTLSLGQKKRLLISLLLLTNKQLWILDEPTIGLDKYWTKKLSYIFLKHCKRGGIIIMSTHTEIEIQNNTYLRLNFKI</sequence>
<dbReference type="SUPFAM" id="SSF52540">
    <property type="entry name" value="P-loop containing nucleoside triphosphate hydrolases"/>
    <property type="match status" value="1"/>
</dbReference>
<dbReference type="InterPro" id="IPR003593">
    <property type="entry name" value="AAA+_ATPase"/>
</dbReference>
<name>M4QA98_RECAM</name>